<dbReference type="PROSITE" id="PS50889">
    <property type="entry name" value="S4"/>
    <property type="match status" value="1"/>
</dbReference>
<evidence type="ECO:0000259" key="9">
    <source>
        <dbReference type="SMART" id="SM01390"/>
    </source>
</evidence>
<dbReference type="PANTHER" id="PTHR11831:SF4">
    <property type="entry name" value="SMALL RIBOSOMAL SUBUNIT PROTEIN US4M"/>
    <property type="match status" value="1"/>
</dbReference>
<dbReference type="GO" id="GO:0015935">
    <property type="term" value="C:small ribosomal subunit"/>
    <property type="evidence" value="ECO:0007669"/>
    <property type="project" value="InterPro"/>
</dbReference>
<dbReference type="PANTHER" id="PTHR11831">
    <property type="entry name" value="30S 40S RIBOSOMAL PROTEIN"/>
    <property type="match status" value="1"/>
</dbReference>
<dbReference type="Gene3D" id="3.10.290.10">
    <property type="entry name" value="RNA-binding S4 domain"/>
    <property type="match status" value="1"/>
</dbReference>
<dbReference type="NCBIfam" id="NF003717">
    <property type="entry name" value="PRK05327.1"/>
    <property type="match status" value="1"/>
</dbReference>
<evidence type="ECO:0000256" key="4">
    <source>
        <dbReference type="ARBA" id="ARBA00022980"/>
    </source>
</evidence>
<comment type="caution">
    <text evidence="10">The sequence shown here is derived from an EMBL/GenBank/DDBJ whole genome shotgun (WGS) entry which is preliminary data.</text>
</comment>
<dbReference type="Pfam" id="PF00163">
    <property type="entry name" value="Ribosomal_S4"/>
    <property type="match status" value="1"/>
</dbReference>
<dbReference type="EMBL" id="LUKF01000016">
    <property type="protein sequence ID" value="KYG61954.1"/>
    <property type="molecule type" value="Genomic_DNA"/>
</dbReference>
<comment type="function">
    <text evidence="7">With S5 and S12 plays an important role in translational accuracy.</text>
</comment>
<evidence type="ECO:0000256" key="7">
    <source>
        <dbReference type="HAMAP-Rule" id="MF_01306"/>
    </source>
</evidence>
<dbReference type="SMART" id="SM01390">
    <property type="entry name" value="Ribosomal_S4"/>
    <property type="match status" value="1"/>
</dbReference>
<name>A0A150WG61_BDEBC</name>
<dbReference type="GO" id="GO:0003735">
    <property type="term" value="F:structural constituent of ribosome"/>
    <property type="evidence" value="ECO:0007669"/>
    <property type="project" value="InterPro"/>
</dbReference>
<dbReference type="CDD" id="cd00165">
    <property type="entry name" value="S4"/>
    <property type="match status" value="1"/>
</dbReference>
<evidence type="ECO:0000256" key="2">
    <source>
        <dbReference type="ARBA" id="ARBA00022730"/>
    </source>
</evidence>
<dbReference type="InterPro" id="IPR001912">
    <property type="entry name" value="Ribosomal_uS4_N"/>
</dbReference>
<dbReference type="EMBL" id="LUKD01000001">
    <property type="protein sequence ID" value="KYG68137.1"/>
    <property type="molecule type" value="Genomic_DNA"/>
</dbReference>
<evidence type="ECO:0000256" key="1">
    <source>
        <dbReference type="ARBA" id="ARBA00007465"/>
    </source>
</evidence>
<dbReference type="GO" id="GO:0019843">
    <property type="term" value="F:rRNA binding"/>
    <property type="evidence" value="ECO:0007669"/>
    <property type="project" value="UniProtKB-UniRule"/>
</dbReference>
<dbReference type="SMART" id="SM00363">
    <property type="entry name" value="S4"/>
    <property type="match status" value="1"/>
</dbReference>
<comment type="subunit">
    <text evidence="7">Part of the 30S ribosomal subunit. Contacts protein S5. The interaction surface between S4 and S5 is involved in control of translational fidelity.</text>
</comment>
<dbReference type="OrthoDB" id="5291498at2"/>
<keyword evidence="4 7" id="KW-0689">Ribosomal protein</keyword>
<comment type="function">
    <text evidence="7">One of the primary rRNA binding proteins, it binds directly to 16S rRNA where it nucleates assembly of the body of the 30S subunit.</text>
</comment>
<evidence type="ECO:0000259" key="8">
    <source>
        <dbReference type="SMART" id="SM00363"/>
    </source>
</evidence>
<dbReference type="HAMAP" id="MF_01306_B">
    <property type="entry name" value="Ribosomal_uS4_B"/>
    <property type="match status" value="1"/>
</dbReference>
<dbReference type="Proteomes" id="UP000075799">
    <property type="component" value="Unassembled WGS sequence"/>
</dbReference>
<proteinExistence type="inferred from homology"/>
<evidence type="ECO:0000313" key="11">
    <source>
        <dbReference type="EMBL" id="KYG68137.1"/>
    </source>
</evidence>
<dbReference type="Proteomes" id="UP000075391">
    <property type="component" value="Unassembled WGS sequence"/>
</dbReference>
<dbReference type="InterPro" id="IPR005709">
    <property type="entry name" value="Ribosomal_uS4_bac-type"/>
</dbReference>
<sequence>MSCINESVCKLCRRENVKLFLKGDRCYTDKCSFERRPYPPGQHGQSRLKFSEFALQLREKQKTKRYYGVSEKQFVKYVTEASRSKELTGTALLKFLETRLDNVVYALGYANSRREARQLVKHNHFLLNGKRANIPSIIVNKGDVITVAESSREMGKILGAIQSVARRSVPAWLEADHAKFTGTVKDLPTREDVTVATEENMIVEYYSR</sequence>
<dbReference type="InterPro" id="IPR022801">
    <property type="entry name" value="Ribosomal_uS4"/>
</dbReference>
<gene>
    <name evidence="7" type="primary">rpsD</name>
    <name evidence="10" type="ORF">AZI85_07015</name>
    <name evidence="11" type="ORF">AZI87_02430</name>
</gene>
<protein>
    <recommendedName>
        <fullName evidence="6 7">Small ribosomal subunit protein uS4</fullName>
    </recommendedName>
</protein>
<organism evidence="10 12">
    <name type="scientific">Bdellovibrio bacteriovorus</name>
    <dbReference type="NCBI Taxonomy" id="959"/>
    <lineage>
        <taxon>Bacteria</taxon>
        <taxon>Pseudomonadati</taxon>
        <taxon>Bdellovibrionota</taxon>
        <taxon>Bdellovibrionia</taxon>
        <taxon>Bdellovibrionales</taxon>
        <taxon>Pseudobdellovibrionaceae</taxon>
        <taxon>Bdellovibrio</taxon>
    </lineage>
</organism>
<dbReference type="GO" id="GO:0042274">
    <property type="term" value="P:ribosomal small subunit biogenesis"/>
    <property type="evidence" value="ECO:0007669"/>
    <property type="project" value="TreeGrafter"/>
</dbReference>
<keyword evidence="3 7" id="KW-0694">RNA-binding</keyword>
<dbReference type="RefSeq" id="WP_041874790.1">
    <property type="nucleotide sequence ID" value="NZ_CP168967.1"/>
</dbReference>
<evidence type="ECO:0000256" key="3">
    <source>
        <dbReference type="ARBA" id="ARBA00022884"/>
    </source>
</evidence>
<accession>A0A150WG61</accession>
<comment type="similarity">
    <text evidence="1 7">Belongs to the universal ribosomal protein uS4 family.</text>
</comment>
<dbReference type="AlphaFoldDB" id="A0A150WG61"/>
<feature type="domain" description="RNA-binding S4" evidence="8">
    <location>
        <begin position="98"/>
        <end position="158"/>
    </location>
</feature>
<keyword evidence="2 7" id="KW-0699">rRNA-binding</keyword>
<evidence type="ECO:0000256" key="5">
    <source>
        <dbReference type="ARBA" id="ARBA00023274"/>
    </source>
</evidence>
<dbReference type="SUPFAM" id="SSF55174">
    <property type="entry name" value="Alpha-L RNA-binding motif"/>
    <property type="match status" value="1"/>
</dbReference>
<feature type="domain" description="Small ribosomal subunit protein uS4 N-terminal" evidence="9">
    <location>
        <begin position="3"/>
        <end position="97"/>
    </location>
</feature>
<evidence type="ECO:0000313" key="12">
    <source>
        <dbReference type="Proteomes" id="UP000075391"/>
    </source>
</evidence>
<dbReference type="Gene3D" id="1.10.1050.10">
    <property type="entry name" value="Ribosomal Protein S4 Delta 41, Chain A, domain 1"/>
    <property type="match status" value="1"/>
</dbReference>
<evidence type="ECO:0000256" key="6">
    <source>
        <dbReference type="ARBA" id="ARBA00035254"/>
    </source>
</evidence>
<dbReference type="GO" id="GO:0006412">
    <property type="term" value="P:translation"/>
    <property type="evidence" value="ECO:0007669"/>
    <property type="project" value="UniProtKB-UniRule"/>
</dbReference>
<evidence type="ECO:0000313" key="10">
    <source>
        <dbReference type="EMBL" id="KYG61954.1"/>
    </source>
</evidence>
<reference evidence="12 13" key="1">
    <citation type="submission" date="2016-03" db="EMBL/GenBank/DDBJ databases">
        <authorList>
            <person name="Ploux O."/>
        </authorList>
    </citation>
    <scope>NUCLEOTIDE SEQUENCE [LARGE SCALE GENOMIC DNA]</scope>
    <source>
        <strain evidence="10 12">BER2</strain>
        <strain evidence="11 13">EC13</strain>
    </source>
</reference>
<dbReference type="InterPro" id="IPR036986">
    <property type="entry name" value="S4_RNA-bd_sf"/>
</dbReference>
<dbReference type="FunFam" id="3.10.290.10:FF:000001">
    <property type="entry name" value="30S ribosomal protein S4"/>
    <property type="match status" value="1"/>
</dbReference>
<dbReference type="NCBIfam" id="TIGR01017">
    <property type="entry name" value="rpsD_bact"/>
    <property type="match status" value="1"/>
</dbReference>
<dbReference type="Pfam" id="PF01479">
    <property type="entry name" value="S4"/>
    <property type="match status" value="1"/>
</dbReference>
<dbReference type="InterPro" id="IPR002942">
    <property type="entry name" value="S4_RNA-bd"/>
</dbReference>
<evidence type="ECO:0000313" key="13">
    <source>
        <dbReference type="Proteomes" id="UP000075799"/>
    </source>
</evidence>
<keyword evidence="5 7" id="KW-0687">Ribonucleoprotein</keyword>